<dbReference type="SUPFAM" id="SSF55154">
    <property type="entry name" value="CYTH-like phosphatases"/>
    <property type="match status" value="1"/>
</dbReference>
<dbReference type="PIRSF" id="PIRSF016487">
    <property type="entry name" value="CYTH_UCP016487"/>
    <property type="match status" value="1"/>
</dbReference>
<dbReference type="OrthoDB" id="9805588at2"/>
<dbReference type="PANTHER" id="PTHR40114">
    <property type="entry name" value="SLR0698 PROTEIN"/>
    <property type="match status" value="1"/>
</dbReference>
<gene>
    <name evidence="3" type="ORF">CR152_16800</name>
</gene>
<dbReference type="AlphaFoldDB" id="A0A2D2DLZ5"/>
<sequence length="154" mass="17608">MGVEIERKFLLVGDAWRELGEPVLLRQGYLSTNPDRTVRVRIEGDGASMTIKGRSEGATRGEWEYPIPLADANELLDRLCEQPIIEKYRRRITFAGNVWEVDEFLGANAGLMFAEIELASEGQQFEKPDWIGEEVTHDRRYFNSSLIALPYSAW</sequence>
<evidence type="ECO:0000259" key="2">
    <source>
        <dbReference type="PROSITE" id="PS51707"/>
    </source>
</evidence>
<proteinExistence type="predicted"/>
<dbReference type="SMART" id="SM01118">
    <property type="entry name" value="CYTH"/>
    <property type="match status" value="1"/>
</dbReference>
<organism evidence="3 4">
    <name type="scientific">Massilia violaceinigra</name>
    <dbReference type="NCBI Taxonomy" id="2045208"/>
    <lineage>
        <taxon>Bacteria</taxon>
        <taxon>Pseudomonadati</taxon>
        <taxon>Pseudomonadota</taxon>
        <taxon>Betaproteobacteria</taxon>
        <taxon>Burkholderiales</taxon>
        <taxon>Oxalobacteraceae</taxon>
        <taxon>Telluria group</taxon>
        <taxon>Massilia</taxon>
    </lineage>
</organism>
<dbReference type="PANTHER" id="PTHR40114:SF1">
    <property type="entry name" value="SLR0698 PROTEIN"/>
    <property type="match status" value="1"/>
</dbReference>
<protein>
    <submittedName>
        <fullName evidence="3">Adenylate cyclase</fullName>
    </submittedName>
</protein>
<dbReference type="CDD" id="cd07891">
    <property type="entry name" value="CYTH-like_CthTTM-like_1"/>
    <property type="match status" value="1"/>
</dbReference>
<accession>A0A2D2DLZ5</accession>
<dbReference type="Pfam" id="PF01928">
    <property type="entry name" value="CYTH"/>
    <property type="match status" value="1"/>
</dbReference>
<feature type="active site" description="Proton acceptor" evidence="1">
    <location>
        <position position="29"/>
    </location>
</feature>
<dbReference type="Gene3D" id="2.40.320.10">
    <property type="entry name" value="Hypothetical Protein Pfu-838710-001"/>
    <property type="match status" value="1"/>
</dbReference>
<dbReference type="KEGG" id="mass:CR152_16800"/>
<dbReference type="PROSITE" id="PS51707">
    <property type="entry name" value="CYTH"/>
    <property type="match status" value="1"/>
</dbReference>
<keyword evidence="4" id="KW-1185">Reference proteome</keyword>
<dbReference type="InterPro" id="IPR023577">
    <property type="entry name" value="CYTH_domain"/>
</dbReference>
<dbReference type="Proteomes" id="UP000229897">
    <property type="component" value="Chromosome"/>
</dbReference>
<evidence type="ECO:0000256" key="1">
    <source>
        <dbReference type="PIRSR" id="PIRSR016487-1"/>
    </source>
</evidence>
<evidence type="ECO:0000313" key="3">
    <source>
        <dbReference type="EMBL" id="ATQ76009.1"/>
    </source>
</evidence>
<dbReference type="InterPro" id="IPR012042">
    <property type="entry name" value="NeuTTM/CthTTM-like"/>
</dbReference>
<evidence type="ECO:0000313" key="4">
    <source>
        <dbReference type="Proteomes" id="UP000229897"/>
    </source>
</evidence>
<feature type="domain" description="CYTH" evidence="2">
    <location>
        <begin position="2"/>
        <end position="148"/>
    </location>
</feature>
<dbReference type="RefSeq" id="WP_099876258.1">
    <property type="nucleotide sequence ID" value="NZ_CP024608.1"/>
</dbReference>
<name>A0A2D2DLZ5_9BURK</name>
<dbReference type="InterPro" id="IPR033469">
    <property type="entry name" value="CYTH-like_dom_sf"/>
</dbReference>
<reference evidence="3" key="1">
    <citation type="submission" date="2017-10" db="EMBL/GenBank/DDBJ databases">
        <title>Massilia psychrophilum sp. nov., a novel purple-pigmented bacterium isolated from Tianshan glacier, Xinjiang Municipality, China.</title>
        <authorList>
            <person name="Wang H."/>
        </authorList>
    </citation>
    <scope>NUCLEOTIDE SEQUENCE [LARGE SCALE GENOMIC DNA]</scope>
    <source>
        <strain evidence="3">B2</strain>
    </source>
</reference>
<dbReference type="EMBL" id="CP024608">
    <property type="protein sequence ID" value="ATQ76009.1"/>
    <property type="molecule type" value="Genomic_DNA"/>
</dbReference>